<evidence type="ECO:0000256" key="12">
    <source>
        <dbReference type="ARBA" id="ARBA00023264"/>
    </source>
</evidence>
<sequence>MSKRVLFLFNPRSGKGKIKENLADIIDVMVKAGYEVMVYTTQSAGDAVQKARTEAGNYDRIICSGGDGTLDEVVTGVMASGISVPIGYIPAGSTNDFGNSLGIGSDMVQAAHIAAEGKPFPCDVGKFNEDYFVYVAAFGIFTEVSYQTSQDLKNMLGHAAYILEGAKQIWDIPSYRMQVEYDGNVLYDEFIYGMVTNSMSVGGFKGIIPGNIALDDGVFEVTLIKTPKNPIELNDIVCFLTGISKDSNQVYSFQTNFLKLTSSEDVSWTLDGEYGGNHHLVAISNCKQEMEIIVE</sequence>
<accession>A0ABR7GED3</accession>
<evidence type="ECO:0000256" key="1">
    <source>
        <dbReference type="ARBA" id="ARBA00001946"/>
    </source>
</evidence>
<evidence type="ECO:0000259" key="13">
    <source>
        <dbReference type="PROSITE" id="PS50146"/>
    </source>
</evidence>
<dbReference type="EMBL" id="JACOPG010000002">
    <property type="protein sequence ID" value="MBC5685789.1"/>
    <property type="molecule type" value="Genomic_DNA"/>
</dbReference>
<comment type="caution">
    <text evidence="14">The sequence shown here is derived from an EMBL/GenBank/DDBJ whole genome shotgun (WGS) entry which is preliminary data.</text>
</comment>
<dbReference type="InterPro" id="IPR016064">
    <property type="entry name" value="NAD/diacylglycerol_kinase_sf"/>
</dbReference>
<evidence type="ECO:0000256" key="7">
    <source>
        <dbReference type="ARBA" id="ARBA00022777"/>
    </source>
</evidence>
<dbReference type="RefSeq" id="WP_118280032.1">
    <property type="nucleotide sequence ID" value="NZ_JACOPG010000002.1"/>
</dbReference>
<dbReference type="Pfam" id="PF00781">
    <property type="entry name" value="DAGK_cat"/>
    <property type="match status" value="1"/>
</dbReference>
<keyword evidence="5" id="KW-0479">Metal-binding</keyword>
<dbReference type="InterPro" id="IPR005218">
    <property type="entry name" value="Diacylglycerol/lipid_kinase"/>
</dbReference>
<dbReference type="SMART" id="SM00046">
    <property type="entry name" value="DAGKc"/>
    <property type="match status" value="1"/>
</dbReference>
<reference evidence="14 15" key="1">
    <citation type="submission" date="2020-08" db="EMBL/GenBank/DDBJ databases">
        <title>Genome public.</title>
        <authorList>
            <person name="Liu C."/>
            <person name="Sun Q."/>
        </authorList>
    </citation>
    <scope>NUCLEOTIDE SEQUENCE [LARGE SCALE GENOMIC DNA]</scope>
    <source>
        <strain evidence="14 15">NSJ-9</strain>
    </source>
</reference>
<comment type="cofactor">
    <cofactor evidence="1">
        <name>Mg(2+)</name>
        <dbReference type="ChEBI" id="CHEBI:18420"/>
    </cofactor>
</comment>
<evidence type="ECO:0000256" key="3">
    <source>
        <dbReference type="ARBA" id="ARBA00022516"/>
    </source>
</evidence>
<dbReference type="InterPro" id="IPR045540">
    <property type="entry name" value="YegS/DAGK_C"/>
</dbReference>
<proteinExistence type="inferred from homology"/>
<evidence type="ECO:0000256" key="4">
    <source>
        <dbReference type="ARBA" id="ARBA00022679"/>
    </source>
</evidence>
<dbReference type="InterPro" id="IPR017438">
    <property type="entry name" value="ATP-NAD_kinase_N"/>
</dbReference>
<dbReference type="NCBIfam" id="TIGR00147">
    <property type="entry name" value="YegS/Rv2252/BmrU family lipid kinase"/>
    <property type="match status" value="1"/>
</dbReference>
<protein>
    <submittedName>
        <fullName evidence="14">YegS/Rv2252/BmrU family lipid kinase</fullName>
    </submittedName>
</protein>
<feature type="domain" description="DAGKc" evidence="13">
    <location>
        <begin position="1"/>
        <end position="131"/>
    </location>
</feature>
<keyword evidence="3" id="KW-0444">Lipid biosynthesis</keyword>
<keyword evidence="7 14" id="KW-0418">Kinase</keyword>
<keyword evidence="15" id="KW-1185">Reference proteome</keyword>
<evidence type="ECO:0000256" key="10">
    <source>
        <dbReference type="ARBA" id="ARBA00023098"/>
    </source>
</evidence>
<comment type="similarity">
    <text evidence="2">Belongs to the diacylglycerol/lipid kinase family.</text>
</comment>
<dbReference type="PROSITE" id="PS50146">
    <property type="entry name" value="DAGK"/>
    <property type="match status" value="1"/>
</dbReference>
<dbReference type="SUPFAM" id="SSF111331">
    <property type="entry name" value="NAD kinase/diacylglycerol kinase-like"/>
    <property type="match status" value="1"/>
</dbReference>
<keyword evidence="4" id="KW-0808">Transferase</keyword>
<keyword evidence="9" id="KW-0460">Magnesium</keyword>
<keyword evidence="11" id="KW-0594">Phospholipid biosynthesis</keyword>
<organism evidence="14 15">
    <name type="scientific">Roseburia lenta</name>
    <dbReference type="NCBI Taxonomy" id="2763061"/>
    <lineage>
        <taxon>Bacteria</taxon>
        <taxon>Bacillati</taxon>
        <taxon>Bacillota</taxon>
        <taxon>Clostridia</taxon>
        <taxon>Lachnospirales</taxon>
        <taxon>Lachnospiraceae</taxon>
        <taxon>Roseburia</taxon>
    </lineage>
</organism>
<dbReference type="Pfam" id="PF19279">
    <property type="entry name" value="YegS_C"/>
    <property type="match status" value="1"/>
</dbReference>
<name>A0ABR7GED3_9FIRM</name>
<gene>
    <name evidence="14" type="ORF">H8R94_04095</name>
</gene>
<dbReference type="Proteomes" id="UP000643810">
    <property type="component" value="Unassembled WGS sequence"/>
</dbReference>
<evidence type="ECO:0000313" key="14">
    <source>
        <dbReference type="EMBL" id="MBC5685789.1"/>
    </source>
</evidence>
<dbReference type="InterPro" id="IPR001206">
    <property type="entry name" value="Diacylglycerol_kinase_cat_dom"/>
</dbReference>
<keyword evidence="12" id="KW-1208">Phospholipid metabolism</keyword>
<keyword evidence="8" id="KW-0067">ATP-binding</keyword>
<evidence type="ECO:0000256" key="5">
    <source>
        <dbReference type="ARBA" id="ARBA00022723"/>
    </source>
</evidence>
<keyword evidence="6" id="KW-0547">Nucleotide-binding</keyword>
<dbReference type="Gene3D" id="3.40.50.10330">
    <property type="entry name" value="Probable inorganic polyphosphate/atp-NAD kinase, domain 1"/>
    <property type="match status" value="1"/>
</dbReference>
<evidence type="ECO:0000256" key="6">
    <source>
        <dbReference type="ARBA" id="ARBA00022741"/>
    </source>
</evidence>
<dbReference type="Gene3D" id="2.60.200.40">
    <property type="match status" value="1"/>
</dbReference>
<evidence type="ECO:0000256" key="11">
    <source>
        <dbReference type="ARBA" id="ARBA00023209"/>
    </source>
</evidence>
<dbReference type="InterPro" id="IPR050187">
    <property type="entry name" value="Lipid_Phosphate_FormReg"/>
</dbReference>
<evidence type="ECO:0000313" key="15">
    <source>
        <dbReference type="Proteomes" id="UP000643810"/>
    </source>
</evidence>
<dbReference type="GO" id="GO:0016301">
    <property type="term" value="F:kinase activity"/>
    <property type="evidence" value="ECO:0007669"/>
    <property type="project" value="UniProtKB-KW"/>
</dbReference>
<dbReference type="PANTHER" id="PTHR12358:SF106">
    <property type="entry name" value="LIPID KINASE YEGS"/>
    <property type="match status" value="1"/>
</dbReference>
<keyword evidence="10" id="KW-0443">Lipid metabolism</keyword>
<dbReference type="PANTHER" id="PTHR12358">
    <property type="entry name" value="SPHINGOSINE KINASE"/>
    <property type="match status" value="1"/>
</dbReference>
<evidence type="ECO:0000256" key="8">
    <source>
        <dbReference type="ARBA" id="ARBA00022840"/>
    </source>
</evidence>
<evidence type="ECO:0000256" key="2">
    <source>
        <dbReference type="ARBA" id="ARBA00005983"/>
    </source>
</evidence>
<evidence type="ECO:0000256" key="9">
    <source>
        <dbReference type="ARBA" id="ARBA00022842"/>
    </source>
</evidence>